<gene>
    <name evidence="2" type="ORF">RY831_03165</name>
</gene>
<feature type="chain" id="PRO_5046630330" evidence="1">
    <location>
        <begin position="26"/>
        <end position="109"/>
    </location>
</feature>
<dbReference type="EMBL" id="JAWIIV010000002">
    <property type="protein sequence ID" value="MEC4718132.1"/>
    <property type="molecule type" value="Genomic_DNA"/>
</dbReference>
<name>A0ABU6J3D4_9BURK</name>
<sequence>MKSISLSVAVIVAVLSAGVSSAALADDKWIGDQGTNWQEHIRSTKTRAQVQEELRQAQAQGLVRIGDDSSYPYQPKFVSSRSRADVRTEAVQANLSSTSALSELYRGGN</sequence>
<dbReference type="RefSeq" id="WP_326504885.1">
    <property type="nucleotide sequence ID" value="NZ_JAWIIV010000002.1"/>
</dbReference>
<evidence type="ECO:0000256" key="1">
    <source>
        <dbReference type="SAM" id="SignalP"/>
    </source>
</evidence>
<dbReference type="Proteomes" id="UP001352263">
    <property type="component" value="Unassembled WGS sequence"/>
</dbReference>
<reference evidence="2 3" key="1">
    <citation type="submission" date="2023-10" db="EMBL/GenBank/DDBJ databases">
        <title>Noviherbaspirillum sp. CPCC 100848 genome assembly.</title>
        <authorList>
            <person name="Li X.Y."/>
            <person name="Fang X.M."/>
        </authorList>
    </citation>
    <scope>NUCLEOTIDE SEQUENCE [LARGE SCALE GENOMIC DNA]</scope>
    <source>
        <strain evidence="2 3">CPCC 100848</strain>
    </source>
</reference>
<accession>A0ABU6J3D4</accession>
<evidence type="ECO:0000313" key="3">
    <source>
        <dbReference type="Proteomes" id="UP001352263"/>
    </source>
</evidence>
<dbReference type="Pfam" id="PF13663">
    <property type="entry name" value="DUF4148"/>
    <property type="match status" value="1"/>
</dbReference>
<evidence type="ECO:0000313" key="2">
    <source>
        <dbReference type="EMBL" id="MEC4718132.1"/>
    </source>
</evidence>
<organism evidence="2 3">
    <name type="scientific">Noviherbaspirillum album</name>
    <dbReference type="NCBI Taxonomy" id="3080276"/>
    <lineage>
        <taxon>Bacteria</taxon>
        <taxon>Pseudomonadati</taxon>
        <taxon>Pseudomonadota</taxon>
        <taxon>Betaproteobacteria</taxon>
        <taxon>Burkholderiales</taxon>
        <taxon>Oxalobacteraceae</taxon>
        <taxon>Noviherbaspirillum</taxon>
    </lineage>
</organism>
<keyword evidence="1" id="KW-0732">Signal</keyword>
<dbReference type="InterPro" id="IPR025421">
    <property type="entry name" value="DUF4148"/>
</dbReference>
<comment type="caution">
    <text evidence="2">The sequence shown here is derived from an EMBL/GenBank/DDBJ whole genome shotgun (WGS) entry which is preliminary data.</text>
</comment>
<protein>
    <submittedName>
        <fullName evidence="2">DUF4148 domain-containing protein</fullName>
    </submittedName>
</protein>
<keyword evidence="3" id="KW-1185">Reference proteome</keyword>
<proteinExistence type="predicted"/>
<feature type="signal peptide" evidence="1">
    <location>
        <begin position="1"/>
        <end position="25"/>
    </location>
</feature>